<accession>A0A645ASH1</accession>
<keyword evidence="2" id="KW-0521">NADP</keyword>
<evidence type="ECO:0000256" key="2">
    <source>
        <dbReference type="ARBA" id="ARBA00022857"/>
    </source>
</evidence>
<gene>
    <name evidence="3" type="primary">fabG_83</name>
    <name evidence="3" type="ORF">SDC9_103027</name>
</gene>
<dbReference type="GO" id="GO:0006006">
    <property type="term" value="P:glucose metabolic process"/>
    <property type="evidence" value="ECO:0007669"/>
    <property type="project" value="TreeGrafter"/>
</dbReference>
<dbReference type="CDD" id="cd05233">
    <property type="entry name" value="SDR_c"/>
    <property type="match status" value="1"/>
</dbReference>
<dbReference type="InterPro" id="IPR002347">
    <property type="entry name" value="SDR_fam"/>
</dbReference>
<name>A0A645ASH1_9ZZZZ</name>
<dbReference type="Gene3D" id="3.40.50.720">
    <property type="entry name" value="NAD(P)-binding Rossmann-like Domain"/>
    <property type="match status" value="1"/>
</dbReference>
<dbReference type="GO" id="GO:0050038">
    <property type="term" value="F:L-xylulose reductase (NADPH) activity"/>
    <property type="evidence" value="ECO:0007669"/>
    <property type="project" value="TreeGrafter"/>
</dbReference>
<evidence type="ECO:0000313" key="3">
    <source>
        <dbReference type="EMBL" id="MPM56225.1"/>
    </source>
</evidence>
<dbReference type="InterPro" id="IPR036291">
    <property type="entry name" value="NAD(P)-bd_dom_sf"/>
</dbReference>
<dbReference type="Pfam" id="PF13561">
    <property type="entry name" value="adh_short_C2"/>
    <property type="match status" value="1"/>
</dbReference>
<comment type="similarity">
    <text evidence="1">Belongs to the short-chain dehydrogenases/reductases (SDR) family.</text>
</comment>
<dbReference type="InterPro" id="IPR051737">
    <property type="entry name" value="L-xylulose/Carbonyl_redctase"/>
</dbReference>
<dbReference type="AlphaFoldDB" id="A0A645ASH1"/>
<organism evidence="3">
    <name type="scientific">bioreactor metagenome</name>
    <dbReference type="NCBI Taxonomy" id="1076179"/>
    <lineage>
        <taxon>unclassified sequences</taxon>
        <taxon>metagenomes</taxon>
        <taxon>ecological metagenomes</taxon>
    </lineage>
</organism>
<dbReference type="PANTHER" id="PTHR44252:SF3">
    <property type="entry name" value="D-ERYTHRULOSE REDUCTASE-RELATED"/>
    <property type="match status" value="1"/>
</dbReference>
<dbReference type="EC" id="1.1.1.100" evidence="3"/>
<dbReference type="SUPFAM" id="SSF51735">
    <property type="entry name" value="NAD(P)-binding Rossmann-fold domains"/>
    <property type="match status" value="1"/>
</dbReference>
<evidence type="ECO:0000256" key="1">
    <source>
        <dbReference type="ARBA" id="ARBA00006484"/>
    </source>
</evidence>
<comment type="caution">
    <text evidence="3">The sequence shown here is derived from an EMBL/GenBank/DDBJ whole genome shotgun (WGS) entry which is preliminary data.</text>
</comment>
<dbReference type="FunFam" id="3.40.50.720:FF:000084">
    <property type="entry name" value="Short-chain dehydrogenase reductase"/>
    <property type="match status" value="1"/>
</dbReference>
<dbReference type="PRINTS" id="PR00081">
    <property type="entry name" value="GDHRDH"/>
</dbReference>
<sequence>MNFDERCFLVMGATSGIGSAVCHKLSEGGATLFLTGRSIKKLESLRNSLPNNSRHKLSVVNIDKSSYQQMQKDLSSWVKDNNFEGINGAVYCPGIAPLLPVKSFSWELIQDVMNVNYTGAVMMAQMLARKEFRPSNGGSIVFLSSIRTRRGEKSLSIYGASKSALVASCKCLALELAPYKIRVNCVCPGSVFTEMSLQSNMLAPNHIKEMTEKHPLGLGSPEDVANVTEFLLSDKSKWITGTELVVDGGFLAG</sequence>
<dbReference type="GO" id="GO:0004090">
    <property type="term" value="F:carbonyl reductase (NADPH) activity"/>
    <property type="evidence" value="ECO:0007669"/>
    <property type="project" value="TreeGrafter"/>
</dbReference>
<reference evidence="3" key="1">
    <citation type="submission" date="2019-08" db="EMBL/GenBank/DDBJ databases">
        <authorList>
            <person name="Kucharzyk K."/>
            <person name="Murdoch R.W."/>
            <person name="Higgins S."/>
            <person name="Loffler F."/>
        </authorList>
    </citation>
    <scope>NUCLEOTIDE SEQUENCE</scope>
</reference>
<dbReference type="GO" id="GO:0005997">
    <property type="term" value="P:xylulose metabolic process"/>
    <property type="evidence" value="ECO:0007669"/>
    <property type="project" value="TreeGrafter"/>
</dbReference>
<dbReference type="EMBL" id="VSSQ01015650">
    <property type="protein sequence ID" value="MPM56225.1"/>
    <property type="molecule type" value="Genomic_DNA"/>
</dbReference>
<dbReference type="PANTHER" id="PTHR44252">
    <property type="entry name" value="D-ERYTHRULOSE REDUCTASE"/>
    <property type="match status" value="1"/>
</dbReference>
<proteinExistence type="inferred from homology"/>
<protein>
    <submittedName>
        <fullName evidence="3">3-oxoacyl-[acyl-carrier-protein] reductase FabG</fullName>
        <ecNumber evidence="3">1.1.1.100</ecNumber>
    </submittedName>
</protein>
<dbReference type="GO" id="GO:0004316">
    <property type="term" value="F:3-oxoacyl-[acyl-carrier-protein] reductase (NADPH) activity"/>
    <property type="evidence" value="ECO:0007669"/>
    <property type="project" value="UniProtKB-EC"/>
</dbReference>
<keyword evidence="3" id="KW-0560">Oxidoreductase</keyword>